<dbReference type="InterPro" id="IPR050491">
    <property type="entry name" value="AmpC-like"/>
</dbReference>
<dbReference type="AlphaFoldDB" id="A0A0S2JYZ3"/>
<dbReference type="PANTHER" id="PTHR46825">
    <property type="entry name" value="D-ALANYL-D-ALANINE-CARBOXYPEPTIDASE/ENDOPEPTIDASE AMPH"/>
    <property type="match status" value="1"/>
</dbReference>
<keyword evidence="4" id="KW-1185">Reference proteome</keyword>
<dbReference type="PATRIC" id="fig|161398.10.peg.706"/>
<evidence type="ECO:0000259" key="2">
    <source>
        <dbReference type="Pfam" id="PF00144"/>
    </source>
</evidence>
<feature type="chain" id="PRO_5006600903" evidence="1">
    <location>
        <begin position="30"/>
        <end position="364"/>
    </location>
</feature>
<keyword evidence="1" id="KW-0732">Signal</keyword>
<dbReference type="InterPro" id="IPR001466">
    <property type="entry name" value="Beta-lactam-related"/>
</dbReference>
<dbReference type="Proteomes" id="UP000061457">
    <property type="component" value="Chromosome I"/>
</dbReference>
<dbReference type="OrthoDB" id="5890620at2"/>
<dbReference type="PANTHER" id="PTHR46825:SF9">
    <property type="entry name" value="BETA-LACTAMASE-RELATED DOMAIN-CONTAINING PROTEIN"/>
    <property type="match status" value="1"/>
</dbReference>
<feature type="domain" description="Beta-lactamase-related" evidence="2">
    <location>
        <begin position="32"/>
        <end position="345"/>
    </location>
</feature>
<evidence type="ECO:0000256" key="1">
    <source>
        <dbReference type="SAM" id="SignalP"/>
    </source>
</evidence>
<organism evidence="3 4">
    <name type="scientific">Pseudoalteromonas phenolica</name>
    <dbReference type="NCBI Taxonomy" id="161398"/>
    <lineage>
        <taxon>Bacteria</taxon>
        <taxon>Pseudomonadati</taxon>
        <taxon>Pseudomonadota</taxon>
        <taxon>Gammaproteobacteria</taxon>
        <taxon>Alteromonadales</taxon>
        <taxon>Pseudoalteromonadaceae</taxon>
        <taxon>Pseudoalteromonas</taxon>
    </lineage>
</organism>
<name>A0A0S2JYZ3_9GAMM</name>
<accession>A0A0S2JYZ3</accession>
<dbReference type="InterPro" id="IPR012338">
    <property type="entry name" value="Beta-lactam/transpept-like"/>
</dbReference>
<dbReference type="Gene3D" id="3.40.710.10">
    <property type="entry name" value="DD-peptidase/beta-lactamase superfamily"/>
    <property type="match status" value="1"/>
</dbReference>
<evidence type="ECO:0000313" key="4">
    <source>
        <dbReference type="Proteomes" id="UP000061457"/>
    </source>
</evidence>
<evidence type="ECO:0000313" key="3">
    <source>
        <dbReference type="EMBL" id="ALO41212.1"/>
    </source>
</evidence>
<feature type="signal peptide" evidence="1">
    <location>
        <begin position="1"/>
        <end position="29"/>
    </location>
</feature>
<dbReference type="RefSeq" id="WP_058028971.1">
    <property type="nucleotide sequence ID" value="NZ_CP013187.1"/>
</dbReference>
<gene>
    <name evidence="3" type="ORF">PP2015_692</name>
</gene>
<dbReference type="SUPFAM" id="SSF56601">
    <property type="entry name" value="beta-lactamase/transpeptidase-like"/>
    <property type="match status" value="1"/>
</dbReference>
<dbReference type="Pfam" id="PF00144">
    <property type="entry name" value="Beta-lactamase"/>
    <property type="match status" value="1"/>
</dbReference>
<dbReference type="STRING" id="161398.PP2015_692"/>
<proteinExistence type="predicted"/>
<dbReference type="EMBL" id="CP013187">
    <property type="protein sequence ID" value="ALO41212.1"/>
    <property type="molecule type" value="Genomic_DNA"/>
</dbReference>
<dbReference type="KEGG" id="pphe:PP2015_692"/>
<reference evidence="3 4" key="1">
    <citation type="submission" date="2015-11" db="EMBL/GenBank/DDBJ databases">
        <authorList>
            <person name="Zhang Y."/>
            <person name="Guo Z."/>
        </authorList>
    </citation>
    <scope>NUCLEOTIDE SEQUENCE [LARGE SCALE GENOMIC DNA]</scope>
    <source>
        <strain evidence="3 4">KCTC 12086</strain>
    </source>
</reference>
<protein>
    <submittedName>
        <fullName evidence="3">Beta-lactamase</fullName>
    </submittedName>
</protein>
<sequence length="364" mass="40107">MRLFKTLFYTSSLLVISLSLLSMPLVASAHSVDRYMQTVMQEKKILGAQVAVIKGDKIVFKNSYGITDVETKSAVTDANLFQINSMTKAFTGVAIMQLVEAGMLQLDDSAGQHLSGLPEHWKPIKIKHLLAHTSGLPMVLTGHLLDLIVLNDLQASWQKAKTLPMRFKENTQFNYNQTGYMLLGQIIDKYKPQGFQNFIITGQLAKAGMTKTASAAFDSTVKTNAQLVPQYFYNNQHHVFHAEYEDMLQTAAGMSSNAEELASYLISLKSKKLIQNLSALWTPVTLADGKTRSIGPIETGYAMGWQIIERENHPAVSSSGGNAVSMVIYPEDDVAVVVLTNLIGANPILFADKIAAQYIPDFKL</sequence>